<feature type="transmembrane region" description="Helical" evidence="6">
    <location>
        <begin position="135"/>
        <end position="155"/>
    </location>
</feature>
<comment type="similarity">
    <text evidence="2">Belongs to the EamA transporter family.</text>
</comment>
<feature type="transmembrane region" description="Helical" evidence="6">
    <location>
        <begin position="161"/>
        <end position="178"/>
    </location>
</feature>
<comment type="caution">
    <text evidence="8">The sequence shown here is derived from an EMBL/GenBank/DDBJ whole genome shotgun (WGS) entry which is preliminary data.</text>
</comment>
<dbReference type="InterPro" id="IPR050638">
    <property type="entry name" value="AA-Vitamin_Transporters"/>
</dbReference>
<feature type="transmembrane region" description="Helical" evidence="6">
    <location>
        <begin position="104"/>
        <end position="123"/>
    </location>
</feature>
<dbReference type="AlphaFoldDB" id="A0A5C8HRE5"/>
<sequence>MLPSPTPKKNHTRLGLILAIATALSFGTSGALAKGFIDAGWTPGSVVLARIWIAAIALAIPTLIAMRGRWGVLRKAWPIVLLYGTLAVAATQLFYFQAVVTIDVGIALLIEYTAPVAVVIWVWVRSRVRPSGATFIGAAIALLGLAVMLNVFSGVSADPAGVLWAFGAMIGAAAYFILSARQDIGVPPIALAGFGLFVGGTVLGIAGAFGILPLHASTDPVTYAFGSVPFWIPLLALGLVSAAIAYVLGIVSTRMLGSRLASFVALSEVVAAVLYGWLLVGQVPGFMEIIGGALILVGVIIVKLGEREVDALA</sequence>
<name>A0A5C8HRE5_9MICO</name>
<dbReference type="Proteomes" id="UP000321196">
    <property type="component" value="Unassembled WGS sequence"/>
</dbReference>
<dbReference type="InterPro" id="IPR037185">
    <property type="entry name" value="EmrE-like"/>
</dbReference>
<feature type="transmembrane region" description="Helical" evidence="6">
    <location>
        <begin position="76"/>
        <end position="98"/>
    </location>
</feature>
<evidence type="ECO:0000256" key="2">
    <source>
        <dbReference type="ARBA" id="ARBA00007362"/>
    </source>
</evidence>
<comment type="subcellular location">
    <subcellularLocation>
        <location evidence="1">Membrane</location>
        <topology evidence="1">Multi-pass membrane protein</topology>
    </subcellularLocation>
</comment>
<keyword evidence="4 6" id="KW-1133">Transmembrane helix</keyword>
<organism evidence="8 9">
    <name type="scientific">Microbacterium mitrae</name>
    <dbReference type="NCBI Taxonomy" id="664640"/>
    <lineage>
        <taxon>Bacteria</taxon>
        <taxon>Bacillati</taxon>
        <taxon>Actinomycetota</taxon>
        <taxon>Actinomycetes</taxon>
        <taxon>Micrococcales</taxon>
        <taxon>Microbacteriaceae</taxon>
        <taxon>Microbacterium</taxon>
    </lineage>
</organism>
<feature type="transmembrane region" description="Helical" evidence="6">
    <location>
        <begin position="43"/>
        <end position="64"/>
    </location>
</feature>
<evidence type="ECO:0000259" key="7">
    <source>
        <dbReference type="Pfam" id="PF00892"/>
    </source>
</evidence>
<dbReference type="GO" id="GO:0016020">
    <property type="term" value="C:membrane"/>
    <property type="evidence" value="ECO:0007669"/>
    <property type="project" value="UniProtKB-SubCell"/>
</dbReference>
<feature type="domain" description="EamA" evidence="7">
    <location>
        <begin position="160"/>
        <end position="302"/>
    </location>
</feature>
<feature type="domain" description="EamA" evidence="7">
    <location>
        <begin position="14"/>
        <end position="149"/>
    </location>
</feature>
<dbReference type="InterPro" id="IPR000620">
    <property type="entry name" value="EamA_dom"/>
</dbReference>
<evidence type="ECO:0000256" key="4">
    <source>
        <dbReference type="ARBA" id="ARBA00022989"/>
    </source>
</evidence>
<evidence type="ECO:0000313" key="8">
    <source>
        <dbReference type="EMBL" id="TXK06730.1"/>
    </source>
</evidence>
<evidence type="ECO:0000256" key="6">
    <source>
        <dbReference type="SAM" id="Phobius"/>
    </source>
</evidence>
<dbReference type="EMBL" id="VRSW01000001">
    <property type="protein sequence ID" value="TXK06730.1"/>
    <property type="molecule type" value="Genomic_DNA"/>
</dbReference>
<accession>A0A5C8HRE5</accession>
<feature type="transmembrane region" description="Helical" evidence="6">
    <location>
        <begin position="228"/>
        <end position="248"/>
    </location>
</feature>
<feature type="transmembrane region" description="Helical" evidence="6">
    <location>
        <begin position="260"/>
        <end position="280"/>
    </location>
</feature>
<feature type="transmembrane region" description="Helical" evidence="6">
    <location>
        <begin position="286"/>
        <end position="305"/>
    </location>
</feature>
<evidence type="ECO:0000256" key="1">
    <source>
        <dbReference type="ARBA" id="ARBA00004141"/>
    </source>
</evidence>
<proteinExistence type="inferred from homology"/>
<feature type="transmembrane region" description="Helical" evidence="6">
    <location>
        <begin position="190"/>
        <end position="216"/>
    </location>
</feature>
<protein>
    <submittedName>
        <fullName evidence="8">EamA family transporter</fullName>
    </submittedName>
</protein>
<gene>
    <name evidence="8" type="ORF">FVP60_06155</name>
</gene>
<evidence type="ECO:0000256" key="5">
    <source>
        <dbReference type="ARBA" id="ARBA00023136"/>
    </source>
</evidence>
<keyword evidence="9" id="KW-1185">Reference proteome</keyword>
<keyword evidence="3 6" id="KW-0812">Transmembrane</keyword>
<keyword evidence="5 6" id="KW-0472">Membrane</keyword>
<dbReference type="Pfam" id="PF00892">
    <property type="entry name" value="EamA"/>
    <property type="match status" value="2"/>
</dbReference>
<dbReference type="SUPFAM" id="SSF103481">
    <property type="entry name" value="Multidrug resistance efflux transporter EmrE"/>
    <property type="match status" value="2"/>
</dbReference>
<evidence type="ECO:0000313" key="9">
    <source>
        <dbReference type="Proteomes" id="UP000321196"/>
    </source>
</evidence>
<dbReference type="OrthoDB" id="154915at2"/>
<reference evidence="8 9" key="1">
    <citation type="submission" date="2019-08" db="EMBL/GenBank/DDBJ databases">
        <authorList>
            <person name="Dong K."/>
        </authorList>
    </citation>
    <scope>NUCLEOTIDE SEQUENCE [LARGE SCALE GENOMIC DNA]</scope>
    <source>
        <strain evidence="8 9">M4-8</strain>
    </source>
</reference>
<dbReference type="PANTHER" id="PTHR32322:SF2">
    <property type="entry name" value="EAMA DOMAIN-CONTAINING PROTEIN"/>
    <property type="match status" value="1"/>
</dbReference>
<dbReference type="PANTHER" id="PTHR32322">
    <property type="entry name" value="INNER MEMBRANE TRANSPORTER"/>
    <property type="match status" value="1"/>
</dbReference>
<evidence type="ECO:0000256" key="3">
    <source>
        <dbReference type="ARBA" id="ARBA00022692"/>
    </source>
</evidence>